<dbReference type="InterPro" id="IPR000914">
    <property type="entry name" value="SBP_5_dom"/>
</dbReference>
<dbReference type="KEGG" id="gom:D7316_03670"/>
<evidence type="ECO:0000256" key="1">
    <source>
        <dbReference type="ARBA" id="ARBA00005695"/>
    </source>
</evidence>
<dbReference type="InterPro" id="IPR039424">
    <property type="entry name" value="SBP_5"/>
</dbReference>
<accession>A0A3G8JRF5</accession>
<proteinExistence type="inferred from homology"/>
<feature type="domain" description="Solute-binding protein family 5" evidence="5">
    <location>
        <begin position="102"/>
        <end position="428"/>
    </location>
</feature>
<reference evidence="6 7" key="1">
    <citation type="submission" date="2018-11" db="EMBL/GenBank/DDBJ databases">
        <title>Gordonia insulae sp. nov., isolated from an island soil.</title>
        <authorList>
            <person name="Kim Y.S."/>
            <person name="Kim S.B."/>
        </authorList>
    </citation>
    <scope>NUCLEOTIDE SEQUENCE [LARGE SCALE GENOMIC DNA]</scope>
    <source>
        <strain evidence="6 7">MMS17-SY073</strain>
    </source>
</reference>
<evidence type="ECO:0000256" key="4">
    <source>
        <dbReference type="SAM" id="SignalP"/>
    </source>
</evidence>
<dbReference type="Gene3D" id="3.40.190.10">
    <property type="entry name" value="Periplasmic binding protein-like II"/>
    <property type="match status" value="1"/>
</dbReference>
<dbReference type="GO" id="GO:0015833">
    <property type="term" value="P:peptide transport"/>
    <property type="evidence" value="ECO:0007669"/>
    <property type="project" value="TreeGrafter"/>
</dbReference>
<comment type="similarity">
    <text evidence="1">Belongs to the bacterial solute-binding protein 5 family.</text>
</comment>
<protein>
    <submittedName>
        <fullName evidence="6">Oligopeptide-binding protein AppA</fullName>
    </submittedName>
</protein>
<feature type="chain" id="PRO_5017930019" evidence="4">
    <location>
        <begin position="39"/>
        <end position="539"/>
    </location>
</feature>
<dbReference type="GO" id="GO:0042597">
    <property type="term" value="C:periplasmic space"/>
    <property type="evidence" value="ECO:0007669"/>
    <property type="project" value="UniProtKB-ARBA"/>
</dbReference>
<sequence length="539" mass="59187">MRKKEFPTMPRRRTRTLRALTLALAAVLLVAGCQSAIAQQQDSATRSLAPGQAAPQGGDLRVGVLGDMSPKTFLQIGTGNLAGQVVSNVFDTLIRYSRDDLTVRPSLATGWRLAPDGLSLTLDLRSDVRFHNGKPFVSSDVEQSLKAYLSGPWTPQFKRTAAAITSYDTGDPHRVVLRFAHPLSNIFDLLDSAPILDAQTLPALKAGKAYVGTGPFRFDSWQPNSSLRLVRNDSYWGGRPNLDAVTFAIIRDQQSLYTRLRTGQIDVAYGLNYHDQQLATQRYGFKDVTFTGAEAQEYVGINVTNPALSDVRLRRAIAYAIDRPRIINDVFRQSGYVVNLPWPKWSPAYDAGANSTYRRDVEKAKALVAEHGPVPPIPLDYSTQGVDRVVAEIVQSNLKDVGIPVTLIPNDQTQQASKLIGGKFEGIWLLQHAFAQFTPSTLAVSAYPFNAAKNSSNYINPDYAAAATAAWTVADGSSPAALAAYQKLDDIWLRDLFLVEIGVVFQKIATSSSVGNVDWDRRNQLHLKDTYLDTSGRNS</sequence>
<feature type="signal peptide" evidence="4">
    <location>
        <begin position="1"/>
        <end position="38"/>
    </location>
</feature>
<dbReference type="Gene3D" id="3.10.105.10">
    <property type="entry name" value="Dipeptide-binding Protein, Domain 3"/>
    <property type="match status" value="1"/>
</dbReference>
<dbReference type="SUPFAM" id="SSF53850">
    <property type="entry name" value="Periplasmic binding protein-like II"/>
    <property type="match status" value="1"/>
</dbReference>
<organism evidence="6 7">
    <name type="scientific">Gordonia insulae</name>
    <dbReference type="NCBI Taxonomy" id="2420509"/>
    <lineage>
        <taxon>Bacteria</taxon>
        <taxon>Bacillati</taxon>
        <taxon>Actinomycetota</taxon>
        <taxon>Actinomycetes</taxon>
        <taxon>Mycobacteriales</taxon>
        <taxon>Gordoniaceae</taxon>
        <taxon>Gordonia</taxon>
    </lineage>
</organism>
<dbReference type="PIRSF" id="PIRSF002741">
    <property type="entry name" value="MppA"/>
    <property type="match status" value="1"/>
</dbReference>
<evidence type="ECO:0000259" key="5">
    <source>
        <dbReference type="Pfam" id="PF00496"/>
    </source>
</evidence>
<dbReference type="Pfam" id="PF00496">
    <property type="entry name" value="SBP_bac_5"/>
    <property type="match status" value="1"/>
</dbReference>
<keyword evidence="3 4" id="KW-0732">Signal</keyword>
<dbReference type="RefSeq" id="WP_232016961.1">
    <property type="nucleotide sequence ID" value="NZ_CP033972.1"/>
</dbReference>
<dbReference type="GO" id="GO:0043190">
    <property type="term" value="C:ATP-binding cassette (ABC) transporter complex"/>
    <property type="evidence" value="ECO:0007669"/>
    <property type="project" value="InterPro"/>
</dbReference>
<dbReference type="AlphaFoldDB" id="A0A3G8JRF5"/>
<dbReference type="PANTHER" id="PTHR30290">
    <property type="entry name" value="PERIPLASMIC BINDING COMPONENT OF ABC TRANSPORTER"/>
    <property type="match status" value="1"/>
</dbReference>
<dbReference type="GO" id="GO:1904680">
    <property type="term" value="F:peptide transmembrane transporter activity"/>
    <property type="evidence" value="ECO:0007669"/>
    <property type="project" value="TreeGrafter"/>
</dbReference>
<keyword evidence="2" id="KW-0813">Transport</keyword>
<dbReference type="EMBL" id="CP033972">
    <property type="protein sequence ID" value="AZG47062.1"/>
    <property type="molecule type" value="Genomic_DNA"/>
</dbReference>
<name>A0A3G8JRF5_9ACTN</name>
<dbReference type="CDD" id="cd00995">
    <property type="entry name" value="PBP2_NikA_DppA_OppA_like"/>
    <property type="match status" value="1"/>
</dbReference>
<gene>
    <name evidence="6" type="primary">appA_2</name>
    <name evidence="6" type="ORF">D7316_03670</name>
</gene>
<dbReference type="PROSITE" id="PS51257">
    <property type="entry name" value="PROKAR_LIPOPROTEIN"/>
    <property type="match status" value="1"/>
</dbReference>
<evidence type="ECO:0000313" key="7">
    <source>
        <dbReference type="Proteomes" id="UP000271469"/>
    </source>
</evidence>
<evidence type="ECO:0000256" key="3">
    <source>
        <dbReference type="ARBA" id="ARBA00022729"/>
    </source>
</evidence>
<dbReference type="InterPro" id="IPR030678">
    <property type="entry name" value="Peptide/Ni-bd"/>
</dbReference>
<evidence type="ECO:0000256" key="2">
    <source>
        <dbReference type="ARBA" id="ARBA00022448"/>
    </source>
</evidence>
<dbReference type="Proteomes" id="UP000271469">
    <property type="component" value="Chromosome"/>
</dbReference>
<keyword evidence="7" id="KW-1185">Reference proteome</keyword>
<dbReference type="PANTHER" id="PTHR30290:SF9">
    <property type="entry name" value="OLIGOPEPTIDE-BINDING PROTEIN APPA"/>
    <property type="match status" value="1"/>
</dbReference>
<evidence type="ECO:0000313" key="6">
    <source>
        <dbReference type="EMBL" id="AZG47062.1"/>
    </source>
</evidence>